<reference evidence="1 2" key="1">
    <citation type="submission" date="2018-09" db="EMBL/GenBank/DDBJ databases">
        <title>Genomic Encyclopedia of Archaeal and Bacterial Type Strains, Phase II (KMG-II): from individual species to whole genera.</title>
        <authorList>
            <person name="Goeker M."/>
        </authorList>
    </citation>
    <scope>NUCLEOTIDE SEQUENCE [LARGE SCALE GENOMIC DNA]</scope>
    <source>
        <strain evidence="1 2">DSM 27620</strain>
    </source>
</reference>
<dbReference type="RefSeq" id="WP_120213949.1">
    <property type="nucleotide sequence ID" value="NZ_BMCW01000005.1"/>
</dbReference>
<evidence type="ECO:0000313" key="1">
    <source>
        <dbReference type="EMBL" id="RKE86929.1"/>
    </source>
</evidence>
<sequence>MKTKLLLLFIYISTMSYGQSKSDSISIIRFTPISQKINNVNGLAIGLGLDEAYESLGNQNIKKPKIINGLNLEINPLAIVWICFYKPDRFPGNETSIVNGVNISFGGFLKNTSHNGINFSVYNNGRKMNGISFTFFGTYVESLNGFYFSCFGNSAKVGRGISISGLNEINDFKGFQVGLVNDSDKLEGVQFGLINKSKTGKNIQIGLWNKNEKRQLPIINWNFKTKKL</sequence>
<dbReference type="Proteomes" id="UP000285906">
    <property type="component" value="Unassembled WGS sequence"/>
</dbReference>
<proteinExistence type="predicted"/>
<dbReference type="InterPro" id="IPR058093">
    <property type="entry name" value="LA_2272-like"/>
</dbReference>
<comment type="caution">
    <text evidence="1">The sequence shown here is derived from an EMBL/GenBank/DDBJ whole genome shotgun (WGS) entry which is preliminary data.</text>
</comment>
<name>A0A420D898_9FLAO</name>
<organism evidence="1 2">
    <name type="scientific">Epilithonimonas arachidiradicis</name>
    <dbReference type="NCBI Taxonomy" id="1617282"/>
    <lineage>
        <taxon>Bacteria</taxon>
        <taxon>Pseudomonadati</taxon>
        <taxon>Bacteroidota</taxon>
        <taxon>Flavobacteriia</taxon>
        <taxon>Flavobacteriales</taxon>
        <taxon>Weeksellaceae</taxon>
        <taxon>Chryseobacterium group</taxon>
        <taxon>Epilithonimonas</taxon>
    </lineage>
</organism>
<dbReference type="NCBIfam" id="NF047436">
    <property type="entry name" value="LA_2272_repeat"/>
    <property type="match status" value="1"/>
</dbReference>
<dbReference type="OrthoDB" id="660602at2"/>
<evidence type="ECO:0000313" key="2">
    <source>
        <dbReference type="Proteomes" id="UP000285906"/>
    </source>
</evidence>
<dbReference type="AlphaFoldDB" id="A0A420D898"/>
<dbReference type="EMBL" id="RAQH01000006">
    <property type="protein sequence ID" value="RKE86929.1"/>
    <property type="molecule type" value="Genomic_DNA"/>
</dbReference>
<protein>
    <submittedName>
        <fullName evidence="1">Uncharacterized protein</fullName>
    </submittedName>
</protein>
<accession>A0A420D898</accession>
<gene>
    <name evidence="1" type="ORF">BXY58_2345</name>
</gene>